<dbReference type="CDD" id="cd02440">
    <property type="entry name" value="AdoMet_MTases"/>
    <property type="match status" value="1"/>
</dbReference>
<keyword evidence="3 6" id="KW-0949">S-adenosyl-L-methionine</keyword>
<evidence type="ECO:0000256" key="5">
    <source>
        <dbReference type="ARBA" id="ARBA00047278"/>
    </source>
</evidence>
<dbReference type="PANTHER" id="PTHR45904">
    <property type="entry name" value="TRNA (URACIL-5-)-METHYLTRANSFERASE"/>
    <property type="match status" value="1"/>
</dbReference>
<dbReference type="GO" id="GO:0003723">
    <property type="term" value="F:RNA binding"/>
    <property type="evidence" value="ECO:0007669"/>
    <property type="project" value="TreeGrafter"/>
</dbReference>
<evidence type="ECO:0000313" key="9">
    <source>
        <dbReference type="EMBL" id="KAK6625409.1"/>
    </source>
</evidence>
<evidence type="ECO:0000256" key="7">
    <source>
        <dbReference type="SAM" id="MobiDB-lite"/>
    </source>
</evidence>
<evidence type="ECO:0000313" key="10">
    <source>
        <dbReference type="Proteomes" id="UP001372834"/>
    </source>
</evidence>
<feature type="region of interest" description="Disordered" evidence="7">
    <location>
        <begin position="1"/>
        <end position="109"/>
    </location>
</feature>
<dbReference type="PANTHER" id="PTHR45904:SF2">
    <property type="entry name" value="TRNA (URACIL-5-)-METHYLTRANSFERASE HOMOLOG A"/>
    <property type="match status" value="1"/>
</dbReference>
<dbReference type="Pfam" id="PF13847">
    <property type="entry name" value="Methyltransf_31"/>
    <property type="match status" value="1"/>
</dbReference>
<dbReference type="Proteomes" id="UP001372834">
    <property type="component" value="Unassembled WGS sequence"/>
</dbReference>
<evidence type="ECO:0000256" key="2">
    <source>
        <dbReference type="ARBA" id="ARBA00022679"/>
    </source>
</evidence>
<gene>
    <name evidence="9" type="ORF">RUM43_005706</name>
</gene>
<dbReference type="PROSITE" id="PS51687">
    <property type="entry name" value="SAM_MT_RNA_M5U"/>
    <property type="match status" value="1"/>
</dbReference>
<dbReference type="GO" id="GO:0036261">
    <property type="term" value="P:7-methylguanosine cap hypermethylation"/>
    <property type="evidence" value="ECO:0007669"/>
    <property type="project" value="InterPro"/>
</dbReference>
<feature type="compositionally biased region" description="Polar residues" evidence="7">
    <location>
        <begin position="13"/>
        <end position="22"/>
    </location>
</feature>
<dbReference type="AlphaFoldDB" id="A0AAN8PDW6"/>
<feature type="binding site" evidence="6">
    <location>
        <position position="516"/>
    </location>
    <ligand>
        <name>S-adenosyl-L-methionine</name>
        <dbReference type="ChEBI" id="CHEBI:59789"/>
    </ligand>
</feature>
<name>A0AAN8PDW6_POLSC</name>
<keyword evidence="1 6" id="KW-0489">Methyltransferase</keyword>
<dbReference type="EMBL" id="JAWJWE010000037">
    <property type="protein sequence ID" value="KAK6625409.1"/>
    <property type="molecule type" value="Genomic_DNA"/>
</dbReference>
<dbReference type="SUPFAM" id="SSF53335">
    <property type="entry name" value="S-adenosyl-L-methionine-dependent methyltransferases"/>
    <property type="match status" value="1"/>
</dbReference>
<feature type="compositionally biased region" description="Basic residues" evidence="7">
    <location>
        <begin position="1"/>
        <end position="12"/>
    </location>
</feature>
<reference evidence="9 10" key="1">
    <citation type="submission" date="2023-10" db="EMBL/GenBank/DDBJ databases">
        <title>Genomes of two closely related lineages of the louse Polyplax serrata with different host specificities.</title>
        <authorList>
            <person name="Martinu J."/>
            <person name="Tarabai H."/>
            <person name="Stefka J."/>
            <person name="Hypsa V."/>
        </authorList>
    </citation>
    <scope>NUCLEOTIDE SEQUENCE [LARGE SCALE GENOMIC DNA]</scope>
    <source>
        <strain evidence="9">HR10_N</strain>
    </source>
</reference>
<dbReference type="InterPro" id="IPR045850">
    <property type="entry name" value="TRM2_met"/>
</dbReference>
<comment type="catalytic activity">
    <reaction evidence="5">
        <text>uridine(54) in tRNA + S-adenosyl-L-methionine = 5-methyluridine(54) in tRNA + S-adenosyl-L-homocysteine + H(+)</text>
        <dbReference type="Rhea" id="RHEA:42712"/>
        <dbReference type="Rhea" id="RHEA-COMP:10167"/>
        <dbReference type="Rhea" id="RHEA-COMP:10193"/>
        <dbReference type="ChEBI" id="CHEBI:15378"/>
        <dbReference type="ChEBI" id="CHEBI:57856"/>
        <dbReference type="ChEBI" id="CHEBI:59789"/>
        <dbReference type="ChEBI" id="CHEBI:65315"/>
        <dbReference type="ChEBI" id="CHEBI:74447"/>
        <dbReference type="EC" id="2.1.1.35"/>
    </reaction>
    <physiologicalReaction direction="left-to-right" evidence="5">
        <dbReference type="Rhea" id="RHEA:42713"/>
    </physiologicalReaction>
</comment>
<comment type="caution">
    <text evidence="6">Lacks conserved residue(s) required for the propagation of feature annotation.</text>
</comment>
<proteinExistence type="inferred from homology"/>
<feature type="binding site" evidence="6">
    <location>
        <position position="566"/>
    </location>
    <ligand>
        <name>S-adenosyl-L-methionine</name>
        <dbReference type="ChEBI" id="CHEBI:59789"/>
    </ligand>
</feature>
<comment type="similarity">
    <text evidence="6">Belongs to the class I-like SAM-binding methyltransferase superfamily. RNA M5U methyltransferase family.</text>
</comment>
<feature type="compositionally biased region" description="Gly residues" evidence="7">
    <location>
        <begin position="902"/>
        <end position="918"/>
    </location>
</feature>
<feature type="compositionally biased region" description="Basic and acidic residues" evidence="7">
    <location>
        <begin position="81"/>
        <end position="103"/>
    </location>
</feature>
<evidence type="ECO:0000256" key="6">
    <source>
        <dbReference type="PROSITE-ProRule" id="PRU01024"/>
    </source>
</evidence>
<dbReference type="InterPro" id="IPR010280">
    <property type="entry name" value="U5_MeTrfase_fam"/>
</dbReference>
<dbReference type="EC" id="2.1.1.35" evidence="4"/>
<feature type="domain" description="Methyltransferase" evidence="8">
    <location>
        <begin position="487"/>
        <end position="554"/>
    </location>
</feature>
<accession>A0AAN8PDW6</accession>
<evidence type="ECO:0000256" key="4">
    <source>
        <dbReference type="ARBA" id="ARBA00033763"/>
    </source>
</evidence>
<feature type="region of interest" description="Disordered" evidence="7">
    <location>
        <begin position="902"/>
        <end position="931"/>
    </location>
</feature>
<evidence type="ECO:0000259" key="8">
    <source>
        <dbReference type="Pfam" id="PF13847"/>
    </source>
</evidence>
<sequence>MPPRRGGRRRGTPQKTRNQPSRNDALDIKADPSDFLEDREDAKPASDALNEEQVKLEDSGNEQAISKEFQGKDGTNAIVPEESKKIKIENVKTENENEEKGTEEGNENDASVDLPYKVKVSHLPANYVLAEFQKHIRSTFRINIEKIISPGENSPWILIPLATKEQQENLVRLLHNHIWKKKALRALAFYSMNTQKRMAEDDGEQAGGKKLKMDEIPILTLEDEILSESLPLYSVSYEEQNRLTILDVEILSNKLHAFMCVRNPALAGWAEAMCKQNNGCIFKIEPLKSSPLLEGYRNKCKFRIGKNTEGEITVGFCLNDNENKILGVQPGDKLIHLPDSMKFAAKKFENFIRASGKKPYDKKQKSGFWDHIIIRIAPEGSLMLVVVMYHNNLSDESITEIKNQVKEYFVNGEGKDCNLYSLYFQVMSDKAPVLPPEKLELLHGESHFFESICDLMFYVGPFSILNVNSSSSENIYKSIAELAAPTPETTIIDLCSGTGGIAFTIAKECKNVIAIESHMDHIKDAIKTKELNGIQNVEFIKGKVEDELAAVFEKLGKDANVIPIIDPPRQGLVQKAISQLRAQENIKKLVYVCSNSKMGAKNFLDLCASAEKKEGTFGNPLNVVFAGLPFLPVRAIPVDVAPYTVNNTIIILFERIDPSTFPDAEKPPPLPIKRPQVRKDEKKKRSIGRRPPRRRSDRGGRQVGKKFGTMGGGGGRGRFGAPFNRRGGQGGNMRYNQERFPPSLLNSMEPTLSLVAKYERRIAELEQQDRAFKAGLSMGLQALGTRGGPGGGTGVNNFENFGNNFDPHGSGNNFGGFRNQFGRDRNVWQRGGGRSFGNTNMGGSRSSLGGGGGGGFSGGNNFGGGFNGAAFNNYNSGGGGGGNAGCGGGGYGSFRGAGGNNFNSGFGGGGGGGGGGGNFRNYLRNKSRRNK</sequence>
<feature type="compositionally biased region" description="Basic residues" evidence="7">
    <location>
        <begin position="681"/>
        <end position="696"/>
    </location>
</feature>
<keyword evidence="2 6" id="KW-0808">Transferase</keyword>
<organism evidence="9 10">
    <name type="scientific">Polyplax serrata</name>
    <name type="common">Common mouse louse</name>
    <dbReference type="NCBI Taxonomy" id="468196"/>
    <lineage>
        <taxon>Eukaryota</taxon>
        <taxon>Metazoa</taxon>
        <taxon>Ecdysozoa</taxon>
        <taxon>Arthropoda</taxon>
        <taxon>Hexapoda</taxon>
        <taxon>Insecta</taxon>
        <taxon>Pterygota</taxon>
        <taxon>Neoptera</taxon>
        <taxon>Paraneoptera</taxon>
        <taxon>Psocodea</taxon>
        <taxon>Troctomorpha</taxon>
        <taxon>Phthiraptera</taxon>
        <taxon>Anoplura</taxon>
        <taxon>Polyplacidae</taxon>
        <taxon>Polyplax</taxon>
    </lineage>
</organism>
<dbReference type="GO" id="GO:0030697">
    <property type="term" value="F:tRNA (uracil(54)-C5)-methyltransferase activity, S-adenosyl methionine-dependent"/>
    <property type="evidence" value="ECO:0007669"/>
    <property type="project" value="UniProtKB-EC"/>
</dbReference>
<dbReference type="Gene3D" id="3.40.50.150">
    <property type="entry name" value="Vaccinia Virus protein VP39"/>
    <property type="match status" value="1"/>
</dbReference>
<evidence type="ECO:0000256" key="1">
    <source>
        <dbReference type="ARBA" id="ARBA00022603"/>
    </source>
</evidence>
<dbReference type="InterPro" id="IPR029063">
    <property type="entry name" value="SAM-dependent_MTases_sf"/>
</dbReference>
<comment type="caution">
    <text evidence="9">The sequence shown here is derived from an EMBL/GenBank/DDBJ whole genome shotgun (WGS) entry which is preliminary data.</text>
</comment>
<dbReference type="InterPro" id="IPR025714">
    <property type="entry name" value="Methyltranfer_dom"/>
</dbReference>
<evidence type="ECO:0000256" key="3">
    <source>
        <dbReference type="ARBA" id="ARBA00022691"/>
    </source>
</evidence>
<protein>
    <recommendedName>
        <fullName evidence="4">tRNA (uracil(54)-C(5))-methyltransferase</fullName>
        <ecNumber evidence="4">2.1.1.35</ecNumber>
    </recommendedName>
</protein>
<dbReference type="Gene3D" id="2.40.50.1070">
    <property type="match status" value="1"/>
</dbReference>
<feature type="region of interest" description="Disordered" evidence="7">
    <location>
        <begin position="662"/>
        <end position="732"/>
    </location>
</feature>
<feature type="compositionally biased region" description="Gly residues" evidence="7">
    <location>
        <begin position="709"/>
        <end position="718"/>
    </location>
</feature>